<evidence type="ECO:0000313" key="1">
    <source>
        <dbReference type="Proteomes" id="UP000515154"/>
    </source>
</evidence>
<dbReference type="PANTHER" id="PTHR16120">
    <property type="entry name" value="AP-5 COMPLEX SUBUNIT SIGMA-1"/>
    <property type="match status" value="1"/>
</dbReference>
<dbReference type="GO" id="GO:0005829">
    <property type="term" value="C:cytosol"/>
    <property type="evidence" value="ECO:0007669"/>
    <property type="project" value="TreeGrafter"/>
</dbReference>
<dbReference type="RefSeq" id="XP_036368148.1">
    <property type="nucleotide sequence ID" value="XM_036512255.1"/>
</dbReference>
<dbReference type="GO" id="GO:0030119">
    <property type="term" value="C:AP-type membrane coat adaptor complex"/>
    <property type="evidence" value="ECO:0007669"/>
    <property type="project" value="InterPro"/>
</dbReference>
<dbReference type="KEGG" id="osn:115223108"/>
<sequence length="240" mass="27579">MLIRCCVILNESLSLRHHTTVTKRERGTEFGVHRFEDLKQTAMVHAFIIHTLLPGSSLVLHSSTFRQDPLTSYEIKESGSRWHCVRQAQWQYVADVVHGEYQFRRTVSGRSLDEDLARATNIDNGLGLPELECGVLRLSEHAPYADEKVIVWYGAGTLAFSLVCDKTENRLIAELILKHIVRYLQEYLLVFSQPSEILNKADCIIQILQQLIPDGLLLFRCQRVMRQLEKELDSSMKQVD</sequence>
<dbReference type="InterPro" id="IPR029392">
    <property type="entry name" value="AP-5_subunit_s1"/>
</dbReference>
<reference evidence="2 3" key="1">
    <citation type="submission" date="2025-08" db="UniProtKB">
        <authorList>
            <consortium name="RefSeq"/>
        </authorList>
    </citation>
    <scope>IDENTIFICATION</scope>
</reference>
<proteinExistence type="predicted"/>
<evidence type="ECO:0000313" key="3">
    <source>
        <dbReference type="RefSeq" id="XP_036368148.1"/>
    </source>
</evidence>
<name>A0A7E6FMR0_9MOLL</name>
<gene>
    <name evidence="2 3" type="primary">LOC115223108</name>
</gene>
<dbReference type="Proteomes" id="UP000515154">
    <property type="component" value="Linkage group LG22"/>
</dbReference>
<dbReference type="GO" id="GO:0005764">
    <property type="term" value="C:lysosome"/>
    <property type="evidence" value="ECO:0007669"/>
    <property type="project" value="TreeGrafter"/>
</dbReference>
<dbReference type="AlphaFoldDB" id="A0A7E6FMR0"/>
<accession>A0A7E6FMR0</accession>
<organism evidence="1 2">
    <name type="scientific">Octopus sinensis</name>
    <name type="common">East Asian common octopus</name>
    <dbReference type="NCBI Taxonomy" id="2607531"/>
    <lineage>
        <taxon>Eukaryota</taxon>
        <taxon>Metazoa</taxon>
        <taxon>Spiralia</taxon>
        <taxon>Lophotrochozoa</taxon>
        <taxon>Mollusca</taxon>
        <taxon>Cephalopoda</taxon>
        <taxon>Coleoidea</taxon>
        <taxon>Octopodiformes</taxon>
        <taxon>Octopoda</taxon>
        <taxon>Incirrata</taxon>
        <taxon>Octopodidae</taxon>
        <taxon>Octopus</taxon>
    </lineage>
</organism>
<dbReference type="RefSeq" id="XP_036368147.1">
    <property type="nucleotide sequence ID" value="XM_036512254.1"/>
</dbReference>
<evidence type="ECO:0000313" key="2">
    <source>
        <dbReference type="RefSeq" id="XP_036368147.1"/>
    </source>
</evidence>
<dbReference type="GO" id="GO:0005770">
    <property type="term" value="C:late endosome"/>
    <property type="evidence" value="ECO:0007669"/>
    <property type="project" value="TreeGrafter"/>
</dbReference>
<dbReference type="PANTHER" id="PTHR16120:SF0">
    <property type="entry name" value="AP-5 COMPLEX SUBUNIT SIGMA-1"/>
    <property type="match status" value="1"/>
</dbReference>
<dbReference type="Pfam" id="PF15001">
    <property type="entry name" value="AP-5_subunit_s1"/>
    <property type="match status" value="1"/>
</dbReference>
<keyword evidence="1" id="KW-1185">Reference proteome</keyword>
<protein>
    <submittedName>
        <fullName evidence="2 3">Uncharacterized protein LOC115223108</fullName>
    </submittedName>
</protein>
<dbReference type="GO" id="GO:0000724">
    <property type="term" value="P:double-strand break repair via homologous recombination"/>
    <property type="evidence" value="ECO:0007669"/>
    <property type="project" value="InterPro"/>
</dbReference>
<dbReference type="GO" id="GO:0016197">
    <property type="term" value="P:endosomal transport"/>
    <property type="evidence" value="ECO:0007669"/>
    <property type="project" value="InterPro"/>
</dbReference>